<accession>A0ACD3APT9</accession>
<sequence>METLPPALRLGATESQYEAAGEMSQVPDLLWPKPHYKDGDIMPPVLQFGIHLKRATINSFFKRYSRADVEPTIKKHDLNDDIVLGREVCSVAANLNRDYVDVLAFWTTYTGGKDRVLSEEEKKLCEEFEAQPMWYLDANWHFWSRQRGG</sequence>
<organism evidence="1 2">
    <name type="scientific">Pluteus cervinus</name>
    <dbReference type="NCBI Taxonomy" id="181527"/>
    <lineage>
        <taxon>Eukaryota</taxon>
        <taxon>Fungi</taxon>
        <taxon>Dikarya</taxon>
        <taxon>Basidiomycota</taxon>
        <taxon>Agaricomycotina</taxon>
        <taxon>Agaricomycetes</taxon>
        <taxon>Agaricomycetidae</taxon>
        <taxon>Agaricales</taxon>
        <taxon>Pluteineae</taxon>
        <taxon>Pluteaceae</taxon>
        <taxon>Pluteus</taxon>
    </lineage>
</organism>
<keyword evidence="2" id="KW-1185">Reference proteome</keyword>
<protein>
    <submittedName>
        <fullName evidence="1">Uncharacterized protein</fullName>
    </submittedName>
</protein>
<evidence type="ECO:0000313" key="1">
    <source>
        <dbReference type="EMBL" id="TFK67746.1"/>
    </source>
</evidence>
<dbReference type="EMBL" id="ML208368">
    <property type="protein sequence ID" value="TFK67746.1"/>
    <property type="molecule type" value="Genomic_DNA"/>
</dbReference>
<name>A0ACD3APT9_9AGAR</name>
<dbReference type="Proteomes" id="UP000308600">
    <property type="component" value="Unassembled WGS sequence"/>
</dbReference>
<gene>
    <name evidence="1" type="ORF">BDN72DRAFT_842688</name>
</gene>
<reference evidence="1 2" key="1">
    <citation type="journal article" date="2019" name="Nat. Ecol. Evol.">
        <title>Megaphylogeny resolves global patterns of mushroom evolution.</title>
        <authorList>
            <person name="Varga T."/>
            <person name="Krizsan K."/>
            <person name="Foldi C."/>
            <person name="Dima B."/>
            <person name="Sanchez-Garcia M."/>
            <person name="Sanchez-Ramirez S."/>
            <person name="Szollosi G.J."/>
            <person name="Szarkandi J.G."/>
            <person name="Papp V."/>
            <person name="Albert L."/>
            <person name="Andreopoulos W."/>
            <person name="Angelini C."/>
            <person name="Antonin V."/>
            <person name="Barry K.W."/>
            <person name="Bougher N.L."/>
            <person name="Buchanan P."/>
            <person name="Buyck B."/>
            <person name="Bense V."/>
            <person name="Catcheside P."/>
            <person name="Chovatia M."/>
            <person name="Cooper J."/>
            <person name="Damon W."/>
            <person name="Desjardin D."/>
            <person name="Finy P."/>
            <person name="Geml J."/>
            <person name="Haridas S."/>
            <person name="Hughes K."/>
            <person name="Justo A."/>
            <person name="Karasinski D."/>
            <person name="Kautmanova I."/>
            <person name="Kiss B."/>
            <person name="Kocsube S."/>
            <person name="Kotiranta H."/>
            <person name="LaButti K.M."/>
            <person name="Lechner B.E."/>
            <person name="Liimatainen K."/>
            <person name="Lipzen A."/>
            <person name="Lukacs Z."/>
            <person name="Mihaltcheva S."/>
            <person name="Morgado L.N."/>
            <person name="Niskanen T."/>
            <person name="Noordeloos M.E."/>
            <person name="Ohm R.A."/>
            <person name="Ortiz-Santana B."/>
            <person name="Ovrebo C."/>
            <person name="Racz N."/>
            <person name="Riley R."/>
            <person name="Savchenko A."/>
            <person name="Shiryaev A."/>
            <person name="Soop K."/>
            <person name="Spirin V."/>
            <person name="Szebenyi C."/>
            <person name="Tomsovsky M."/>
            <person name="Tulloss R.E."/>
            <person name="Uehling J."/>
            <person name="Grigoriev I.V."/>
            <person name="Vagvolgyi C."/>
            <person name="Papp T."/>
            <person name="Martin F.M."/>
            <person name="Miettinen O."/>
            <person name="Hibbett D.S."/>
            <person name="Nagy L.G."/>
        </authorList>
    </citation>
    <scope>NUCLEOTIDE SEQUENCE [LARGE SCALE GENOMIC DNA]</scope>
    <source>
        <strain evidence="1 2">NL-1719</strain>
    </source>
</reference>
<proteinExistence type="predicted"/>
<evidence type="ECO:0000313" key="2">
    <source>
        <dbReference type="Proteomes" id="UP000308600"/>
    </source>
</evidence>